<gene>
    <name evidence="1" type="ORF">G7K_5400-t1</name>
</gene>
<organism evidence="1 2">
    <name type="scientific">Saitoella complicata (strain BCRC 22490 / CBS 7301 / JCM 7358 / NBRC 10748 / NRRL Y-17804)</name>
    <dbReference type="NCBI Taxonomy" id="698492"/>
    <lineage>
        <taxon>Eukaryota</taxon>
        <taxon>Fungi</taxon>
        <taxon>Dikarya</taxon>
        <taxon>Ascomycota</taxon>
        <taxon>Taphrinomycotina</taxon>
        <taxon>Taphrinomycotina incertae sedis</taxon>
        <taxon>Saitoella</taxon>
    </lineage>
</organism>
<evidence type="ECO:0000313" key="1">
    <source>
        <dbReference type="EMBL" id="GAO51295.1"/>
    </source>
</evidence>
<dbReference type="Proteomes" id="UP000033140">
    <property type="component" value="Unassembled WGS sequence"/>
</dbReference>
<name>A0A0E9NPD9_SAICN</name>
<reference evidence="1 2" key="2">
    <citation type="journal article" date="2014" name="J. Gen. Appl. Microbiol.">
        <title>The early diverging ascomycetous budding yeast Saitoella complicata has three histone deacetylases belonging to the Clr6, Hos2, and Rpd3 lineages.</title>
        <authorList>
            <person name="Nishida H."/>
            <person name="Matsumoto T."/>
            <person name="Kondo S."/>
            <person name="Hamamoto M."/>
            <person name="Yoshikawa H."/>
        </authorList>
    </citation>
    <scope>NUCLEOTIDE SEQUENCE [LARGE SCALE GENOMIC DNA]</scope>
    <source>
        <strain evidence="1 2">NRRL Y-17804</strain>
    </source>
</reference>
<evidence type="ECO:0000313" key="2">
    <source>
        <dbReference type="Proteomes" id="UP000033140"/>
    </source>
</evidence>
<sequence>MIAVDEWMVLFQWYGFRRFVKASPPSTTYQLLPSVGEYFVNPHHPLSSTVASTLTNRTCFRCVIRVTTSRKNLMFNLRRAISNGCVVRPSLSVQSTLITHTHTHTHTETSRMLVRLHTLSSINSNQPVRFPMSITLT</sequence>
<comment type="caution">
    <text evidence="1">The sequence shown here is derived from an EMBL/GenBank/DDBJ whole genome shotgun (WGS) entry which is preliminary data.</text>
</comment>
<dbReference type="EMBL" id="BACD03000044">
    <property type="protein sequence ID" value="GAO51295.1"/>
    <property type="molecule type" value="Genomic_DNA"/>
</dbReference>
<reference evidence="1 2" key="3">
    <citation type="journal article" date="2015" name="Genome Announc.">
        <title>Draft Genome Sequence of the Archiascomycetous Yeast Saitoella complicata.</title>
        <authorList>
            <person name="Yamauchi K."/>
            <person name="Kondo S."/>
            <person name="Hamamoto M."/>
            <person name="Takahashi Y."/>
            <person name="Ogura Y."/>
            <person name="Hayashi T."/>
            <person name="Nishida H."/>
        </authorList>
    </citation>
    <scope>NUCLEOTIDE SEQUENCE [LARGE SCALE GENOMIC DNA]</scope>
    <source>
        <strain evidence="1 2">NRRL Y-17804</strain>
    </source>
</reference>
<accession>A0A0E9NPD9</accession>
<dbReference type="AlphaFoldDB" id="A0A0E9NPD9"/>
<proteinExistence type="predicted"/>
<protein>
    <submittedName>
        <fullName evidence="1">Uncharacterized protein</fullName>
    </submittedName>
</protein>
<keyword evidence="2" id="KW-1185">Reference proteome</keyword>
<reference evidence="1 2" key="1">
    <citation type="journal article" date="2011" name="J. Gen. Appl. Microbiol.">
        <title>Draft genome sequencing of the enigmatic yeast Saitoella complicata.</title>
        <authorList>
            <person name="Nishida H."/>
            <person name="Hamamoto M."/>
            <person name="Sugiyama J."/>
        </authorList>
    </citation>
    <scope>NUCLEOTIDE SEQUENCE [LARGE SCALE GENOMIC DNA]</scope>
    <source>
        <strain evidence="1 2">NRRL Y-17804</strain>
    </source>
</reference>